<dbReference type="AlphaFoldDB" id="A0A543J2P0"/>
<evidence type="ECO:0008006" key="7">
    <source>
        <dbReference type="Google" id="ProtNLM"/>
    </source>
</evidence>
<organism evidence="5 6">
    <name type="scientific">Thermopolyspora flexuosa</name>
    <dbReference type="NCBI Taxonomy" id="103836"/>
    <lineage>
        <taxon>Bacteria</taxon>
        <taxon>Bacillati</taxon>
        <taxon>Actinomycetota</taxon>
        <taxon>Actinomycetes</taxon>
        <taxon>Streptosporangiales</taxon>
        <taxon>Streptosporangiaceae</taxon>
        <taxon>Thermopolyspora</taxon>
    </lineage>
</organism>
<dbReference type="EMBL" id="VFPQ01000001">
    <property type="protein sequence ID" value="TQM77091.1"/>
    <property type="molecule type" value="Genomic_DNA"/>
</dbReference>
<feature type="compositionally biased region" description="Low complexity" evidence="3">
    <location>
        <begin position="62"/>
        <end position="75"/>
    </location>
</feature>
<keyword evidence="6" id="KW-1185">Reference proteome</keyword>
<protein>
    <recommendedName>
        <fullName evidence="7">Mce-associated membrane protein</fullName>
    </recommendedName>
</protein>
<dbReference type="PANTHER" id="PTHR37042:SF4">
    <property type="entry name" value="OUTER MEMBRANE PROTEIN RV1973"/>
    <property type="match status" value="1"/>
</dbReference>
<evidence type="ECO:0000256" key="3">
    <source>
        <dbReference type="SAM" id="MobiDB-lite"/>
    </source>
</evidence>
<comment type="caution">
    <text evidence="5">The sequence shown here is derived from an EMBL/GenBank/DDBJ whole genome shotgun (WGS) entry which is preliminary data.</text>
</comment>
<evidence type="ECO:0000313" key="5">
    <source>
        <dbReference type="EMBL" id="TQM77091.1"/>
    </source>
</evidence>
<reference evidence="5 6" key="1">
    <citation type="submission" date="2019-06" db="EMBL/GenBank/DDBJ databases">
        <title>Sequencing the genomes of 1000 actinobacteria strains.</title>
        <authorList>
            <person name="Klenk H.-P."/>
        </authorList>
    </citation>
    <scope>NUCLEOTIDE SEQUENCE [LARGE SCALE GENOMIC DNA]</scope>
    <source>
        <strain evidence="5 6">DSM 43186</strain>
    </source>
</reference>
<feature type="compositionally biased region" description="Pro residues" evidence="3">
    <location>
        <begin position="99"/>
        <end position="108"/>
    </location>
</feature>
<sequence length="300" mass="31636">MKHRGPGEPDRPHASGGRWGRRDAARGRHGRPWRPPYADEQADERPSQVGAWVPRGPGGSGPQPSRQGPWAGPGDEAADAGAGGLPGDRAAGDAAVPYPDGPPGPAPEPAELLEINPGRGDDEAAPRRGRGGALLVALPAIAAAGLAVAVTLSYLELRDLRRTEAAAAEALAKARSYAAVMLSYDHRSVEQDLARAAGHATERLAARYRRLAETLVPEAKREQAVQQVHVTGAAVESATPERVRVLMLINRTTSKLPPGAKSRRSEVVLGRVRFVMVKGGDGAWRVDELSTLLGDPPART</sequence>
<accession>A0A543J2P0</accession>
<name>A0A543J2P0_9ACTN</name>
<comment type="subcellular location">
    <subcellularLocation>
        <location evidence="1">Membrane</location>
    </subcellularLocation>
</comment>
<evidence type="ECO:0000313" key="6">
    <source>
        <dbReference type="Proteomes" id="UP000319213"/>
    </source>
</evidence>
<feature type="compositionally biased region" description="Low complexity" evidence="3">
    <location>
        <begin position="87"/>
        <end position="98"/>
    </location>
</feature>
<keyword evidence="2 4" id="KW-0472">Membrane</keyword>
<feature type="compositionally biased region" description="Basic and acidic residues" evidence="3">
    <location>
        <begin position="1"/>
        <end position="13"/>
    </location>
</feature>
<keyword evidence="4" id="KW-1133">Transmembrane helix</keyword>
<dbReference type="Proteomes" id="UP000319213">
    <property type="component" value="Unassembled WGS sequence"/>
</dbReference>
<dbReference type="GO" id="GO:0016020">
    <property type="term" value="C:membrane"/>
    <property type="evidence" value="ECO:0007669"/>
    <property type="project" value="UniProtKB-SubCell"/>
</dbReference>
<evidence type="ECO:0000256" key="2">
    <source>
        <dbReference type="ARBA" id="ARBA00023136"/>
    </source>
</evidence>
<proteinExistence type="predicted"/>
<evidence type="ECO:0000256" key="1">
    <source>
        <dbReference type="ARBA" id="ARBA00004370"/>
    </source>
</evidence>
<feature type="transmembrane region" description="Helical" evidence="4">
    <location>
        <begin position="133"/>
        <end position="155"/>
    </location>
</feature>
<dbReference type="PANTHER" id="PTHR37042">
    <property type="entry name" value="OUTER MEMBRANE PROTEIN RV1973"/>
    <property type="match status" value="1"/>
</dbReference>
<keyword evidence="4" id="KW-0812">Transmembrane</keyword>
<gene>
    <name evidence="5" type="ORF">FHX40_3843</name>
</gene>
<evidence type="ECO:0000256" key="4">
    <source>
        <dbReference type="SAM" id="Phobius"/>
    </source>
</evidence>
<feature type="region of interest" description="Disordered" evidence="3">
    <location>
        <begin position="1"/>
        <end position="126"/>
    </location>
</feature>
<dbReference type="RefSeq" id="WP_229788554.1">
    <property type="nucleotide sequence ID" value="NZ_BMPV01000002.1"/>
</dbReference>